<sequence>MLALTGIVAVVAFLVFLEVPPLLKKRQIRELWVFSLLLIMGTGISIALSLHIVIPNPIDWINYIYSPVGRFIENALRISR</sequence>
<evidence type="ECO:0000256" key="1">
    <source>
        <dbReference type="SAM" id="Phobius"/>
    </source>
</evidence>
<keyword evidence="3" id="KW-1185">Reference proteome</keyword>
<keyword evidence="1" id="KW-1133">Transmembrane helix</keyword>
<keyword evidence="1" id="KW-0472">Membrane</keyword>
<name>A0A3D9IQV2_9BACL</name>
<dbReference type="AlphaFoldDB" id="A0A3D9IQV2"/>
<feature type="transmembrane region" description="Helical" evidence="1">
    <location>
        <begin position="33"/>
        <end position="54"/>
    </location>
</feature>
<proteinExistence type="predicted"/>
<keyword evidence="1" id="KW-0812">Transmembrane</keyword>
<gene>
    <name evidence="2" type="ORF">DFP98_12513</name>
</gene>
<organism evidence="2 3">
    <name type="scientific">Cohnella phaseoli</name>
    <dbReference type="NCBI Taxonomy" id="456490"/>
    <lineage>
        <taxon>Bacteria</taxon>
        <taxon>Bacillati</taxon>
        <taxon>Bacillota</taxon>
        <taxon>Bacilli</taxon>
        <taxon>Bacillales</taxon>
        <taxon>Paenibacillaceae</taxon>
        <taxon>Cohnella</taxon>
    </lineage>
</organism>
<evidence type="ECO:0000313" key="3">
    <source>
        <dbReference type="Proteomes" id="UP000256977"/>
    </source>
</evidence>
<accession>A0A3D9IQV2</accession>
<dbReference type="OrthoDB" id="2440830at2"/>
<dbReference type="Proteomes" id="UP000256977">
    <property type="component" value="Unassembled WGS sequence"/>
</dbReference>
<dbReference type="EMBL" id="QRDZ01000025">
    <property type="protein sequence ID" value="RED63466.1"/>
    <property type="molecule type" value="Genomic_DNA"/>
</dbReference>
<reference evidence="2 3" key="1">
    <citation type="submission" date="2018-07" db="EMBL/GenBank/DDBJ databases">
        <title>Genomic Encyclopedia of Type Strains, Phase III (KMG-III): the genomes of soil and plant-associated and newly described type strains.</title>
        <authorList>
            <person name="Whitman W."/>
        </authorList>
    </citation>
    <scope>NUCLEOTIDE SEQUENCE [LARGE SCALE GENOMIC DNA]</scope>
    <source>
        <strain evidence="2 3">CECT 7287</strain>
    </source>
</reference>
<protein>
    <submittedName>
        <fullName evidence="2">Uncharacterized protein</fullName>
    </submittedName>
</protein>
<evidence type="ECO:0000313" key="2">
    <source>
        <dbReference type="EMBL" id="RED63466.1"/>
    </source>
</evidence>
<comment type="caution">
    <text evidence="2">The sequence shown here is derived from an EMBL/GenBank/DDBJ whole genome shotgun (WGS) entry which is preliminary data.</text>
</comment>